<dbReference type="InterPro" id="IPR001584">
    <property type="entry name" value="Integrase_cat-core"/>
</dbReference>
<keyword evidence="3" id="KW-1185">Reference proteome</keyword>
<feature type="domain" description="Integrase catalytic" evidence="1">
    <location>
        <begin position="28"/>
        <end position="57"/>
    </location>
</feature>
<dbReference type="EMBL" id="BAAAZY010000011">
    <property type="protein sequence ID" value="GAA4064070.1"/>
    <property type="molecule type" value="Genomic_DNA"/>
</dbReference>
<accession>A0ABP7VC82</accession>
<dbReference type="InterPro" id="IPR012337">
    <property type="entry name" value="RNaseH-like_sf"/>
</dbReference>
<sequence length="72" mass="8523">MDTFSRRIVGWSASFCRDRTNSSWTPWTLATAEWVDWYNHRRLHSEMGHVPPVEYEANFYRATTNSQITANI</sequence>
<protein>
    <recommendedName>
        <fullName evidence="1">Integrase catalytic domain-containing protein</fullName>
    </recommendedName>
</protein>
<evidence type="ECO:0000313" key="3">
    <source>
        <dbReference type="Proteomes" id="UP001499984"/>
    </source>
</evidence>
<dbReference type="SUPFAM" id="SSF53098">
    <property type="entry name" value="Ribonuclease H-like"/>
    <property type="match status" value="1"/>
</dbReference>
<evidence type="ECO:0000313" key="2">
    <source>
        <dbReference type="EMBL" id="GAA4064070.1"/>
    </source>
</evidence>
<dbReference type="Proteomes" id="UP001499984">
    <property type="component" value="Unassembled WGS sequence"/>
</dbReference>
<organism evidence="2 3">
    <name type="scientific">Streptomyces shaanxiensis</name>
    <dbReference type="NCBI Taxonomy" id="653357"/>
    <lineage>
        <taxon>Bacteria</taxon>
        <taxon>Bacillati</taxon>
        <taxon>Actinomycetota</taxon>
        <taxon>Actinomycetes</taxon>
        <taxon>Kitasatosporales</taxon>
        <taxon>Streptomycetaceae</taxon>
        <taxon>Streptomyces</taxon>
    </lineage>
</organism>
<comment type="caution">
    <text evidence="2">The sequence shown here is derived from an EMBL/GenBank/DDBJ whole genome shotgun (WGS) entry which is preliminary data.</text>
</comment>
<evidence type="ECO:0000259" key="1">
    <source>
        <dbReference type="Pfam" id="PF13333"/>
    </source>
</evidence>
<gene>
    <name evidence="2" type="ORF">GCM10022233_42820</name>
</gene>
<proteinExistence type="predicted"/>
<name>A0ABP7VC82_9ACTN</name>
<dbReference type="Pfam" id="PF13333">
    <property type="entry name" value="rve_2"/>
    <property type="match status" value="1"/>
</dbReference>
<reference evidence="3" key="1">
    <citation type="journal article" date="2019" name="Int. J. Syst. Evol. Microbiol.">
        <title>The Global Catalogue of Microorganisms (GCM) 10K type strain sequencing project: providing services to taxonomists for standard genome sequencing and annotation.</title>
        <authorList>
            <consortium name="The Broad Institute Genomics Platform"/>
            <consortium name="The Broad Institute Genome Sequencing Center for Infectious Disease"/>
            <person name="Wu L."/>
            <person name="Ma J."/>
        </authorList>
    </citation>
    <scope>NUCLEOTIDE SEQUENCE [LARGE SCALE GENOMIC DNA]</scope>
    <source>
        <strain evidence="3">JCM 16925</strain>
    </source>
</reference>